<feature type="domain" description="N-acetyltransferase" evidence="1">
    <location>
        <begin position="6"/>
        <end position="57"/>
    </location>
</feature>
<accession>A0ABR9XAN1</accession>
<keyword evidence="3" id="KW-1185">Reference proteome</keyword>
<evidence type="ECO:0000313" key="3">
    <source>
        <dbReference type="Proteomes" id="UP000607796"/>
    </source>
</evidence>
<dbReference type="InterPro" id="IPR051531">
    <property type="entry name" value="N-acetyltransferase"/>
</dbReference>
<dbReference type="Pfam" id="PF13302">
    <property type="entry name" value="Acetyltransf_3"/>
    <property type="match status" value="1"/>
</dbReference>
<dbReference type="InterPro" id="IPR016181">
    <property type="entry name" value="Acyl_CoA_acyltransferase"/>
</dbReference>
<dbReference type="InterPro" id="IPR000182">
    <property type="entry name" value="GNAT_dom"/>
</dbReference>
<dbReference type="SUPFAM" id="SSF55729">
    <property type="entry name" value="Acyl-CoA N-acyltransferases (Nat)"/>
    <property type="match status" value="1"/>
</dbReference>
<dbReference type="PANTHER" id="PTHR43792:SF1">
    <property type="entry name" value="N-ACETYLTRANSFERASE DOMAIN-CONTAINING PROTEIN"/>
    <property type="match status" value="1"/>
</dbReference>
<reference evidence="2 3" key="1">
    <citation type="journal article" date="2021" name="Int. J. Syst. Evol. Microbiol.">
        <title>Salipiger mangrovisoli sp. nov., isolated from mangrove soil and the proposal for the reclassification of Paraphaeobacter pallidus as Salipiger pallidus comb. nov.</title>
        <authorList>
            <person name="Du J."/>
            <person name="Liu Y."/>
            <person name="Pei T."/>
            <person name="Deng M.R."/>
            <person name="Zhu H."/>
        </authorList>
    </citation>
    <scope>NUCLEOTIDE SEQUENCE [LARGE SCALE GENOMIC DNA]</scope>
    <source>
        <strain evidence="2 3">6D45A</strain>
    </source>
</reference>
<name>A0ABR9XAN1_9RHOB</name>
<sequence length="78" mass="8470">MSPKRLLPSAQGSGYATEAGKAVTTFGFETIGETCLTAVTHPENRASARVMQRLGMTYIGIQTHYGMPCVFYDIRKPG</sequence>
<dbReference type="EMBL" id="JADFFK010000037">
    <property type="protein sequence ID" value="MBE9640557.1"/>
    <property type="molecule type" value="Genomic_DNA"/>
</dbReference>
<dbReference type="RefSeq" id="WP_194137826.1">
    <property type="nucleotide sequence ID" value="NZ_JADFFK010000037.1"/>
</dbReference>
<dbReference type="Proteomes" id="UP000607796">
    <property type="component" value="Unassembled WGS sequence"/>
</dbReference>
<evidence type="ECO:0000313" key="2">
    <source>
        <dbReference type="EMBL" id="MBE9640557.1"/>
    </source>
</evidence>
<organism evidence="2 3">
    <name type="scientific">Salipiger mangrovisoli</name>
    <dbReference type="NCBI Taxonomy" id="2865933"/>
    <lineage>
        <taxon>Bacteria</taxon>
        <taxon>Pseudomonadati</taxon>
        <taxon>Pseudomonadota</taxon>
        <taxon>Alphaproteobacteria</taxon>
        <taxon>Rhodobacterales</taxon>
        <taxon>Roseobacteraceae</taxon>
        <taxon>Salipiger</taxon>
    </lineage>
</organism>
<comment type="caution">
    <text evidence="2">The sequence shown here is derived from an EMBL/GenBank/DDBJ whole genome shotgun (WGS) entry which is preliminary data.</text>
</comment>
<proteinExistence type="predicted"/>
<dbReference type="Gene3D" id="3.40.630.30">
    <property type="match status" value="1"/>
</dbReference>
<dbReference type="PANTHER" id="PTHR43792">
    <property type="entry name" value="GNAT FAMILY, PUTATIVE (AFU_ORTHOLOGUE AFUA_3G00765)-RELATED-RELATED"/>
    <property type="match status" value="1"/>
</dbReference>
<evidence type="ECO:0000259" key="1">
    <source>
        <dbReference type="Pfam" id="PF13302"/>
    </source>
</evidence>
<protein>
    <submittedName>
        <fullName evidence="2">GNAT family N-acetyltransferase</fullName>
    </submittedName>
</protein>
<gene>
    <name evidence="2" type="ORF">IQ782_27270</name>
</gene>